<dbReference type="Pfam" id="PF13086">
    <property type="entry name" value="AAA_11"/>
    <property type="match status" value="1"/>
</dbReference>
<dbReference type="GO" id="GO:0004386">
    <property type="term" value="F:helicase activity"/>
    <property type="evidence" value="ECO:0007669"/>
    <property type="project" value="InterPro"/>
</dbReference>
<feature type="domain" description="NF-X1-type" evidence="6">
    <location>
        <begin position="1322"/>
        <end position="1339"/>
    </location>
</feature>
<evidence type="ECO:0000256" key="2">
    <source>
        <dbReference type="ARBA" id="ARBA00022737"/>
    </source>
</evidence>
<proteinExistence type="predicted"/>
<feature type="region of interest" description="Disordered" evidence="5">
    <location>
        <begin position="46"/>
        <end position="199"/>
    </location>
</feature>
<dbReference type="InterPro" id="IPR000967">
    <property type="entry name" value="Znf_NFX1"/>
</dbReference>
<feature type="compositionally biased region" description="Polar residues" evidence="5">
    <location>
        <begin position="158"/>
        <end position="175"/>
    </location>
</feature>
<evidence type="ECO:0000256" key="4">
    <source>
        <dbReference type="ARBA" id="ARBA00022833"/>
    </source>
</evidence>
<keyword evidence="4" id="KW-0862">Zinc</keyword>
<name>A0A433Q7A9_9FUNG</name>
<feature type="region of interest" description="Disordered" evidence="5">
    <location>
        <begin position="252"/>
        <end position="275"/>
    </location>
</feature>
<dbReference type="CDD" id="cd18808">
    <property type="entry name" value="SF1_C_Upf1"/>
    <property type="match status" value="1"/>
</dbReference>
<keyword evidence="2" id="KW-0677">Repeat</keyword>
<dbReference type="Pfam" id="PF13087">
    <property type="entry name" value="AAA_12"/>
    <property type="match status" value="1"/>
</dbReference>
<dbReference type="FunFam" id="3.40.50.300:FF:001660">
    <property type="entry name" value="NF-X1 finger and helicase protein, putative"/>
    <property type="match status" value="1"/>
</dbReference>
<feature type="domain" description="NF-X1-type" evidence="6">
    <location>
        <begin position="1449"/>
        <end position="1471"/>
    </location>
</feature>
<evidence type="ECO:0000259" key="6">
    <source>
        <dbReference type="SMART" id="SM00438"/>
    </source>
</evidence>
<dbReference type="InterPro" id="IPR045055">
    <property type="entry name" value="DNA2/NAM7-like"/>
</dbReference>
<keyword evidence="1" id="KW-0479">Metal-binding</keyword>
<keyword evidence="8" id="KW-1185">Reference proteome</keyword>
<evidence type="ECO:0000256" key="1">
    <source>
        <dbReference type="ARBA" id="ARBA00022723"/>
    </source>
</evidence>
<feature type="compositionally biased region" description="Basic and acidic residues" evidence="5">
    <location>
        <begin position="177"/>
        <end position="199"/>
    </location>
</feature>
<dbReference type="PANTHER" id="PTHR10887:SF445">
    <property type="entry name" value="NFX1-TYPE ZINC FINGER-CONTAINING PROTEIN 1"/>
    <property type="match status" value="1"/>
</dbReference>
<dbReference type="GO" id="GO:0031048">
    <property type="term" value="P:regulatory ncRNA-mediated heterochromatin formation"/>
    <property type="evidence" value="ECO:0007669"/>
    <property type="project" value="TreeGrafter"/>
</dbReference>
<dbReference type="InterPro" id="IPR041677">
    <property type="entry name" value="DNA2/NAM7_AAA_11"/>
</dbReference>
<dbReference type="SUPFAM" id="SSF52540">
    <property type="entry name" value="P-loop containing nucleoside triphosphate hydrolases"/>
    <property type="match status" value="1"/>
</dbReference>
<dbReference type="SMART" id="SM00438">
    <property type="entry name" value="ZnF_NFX"/>
    <property type="match status" value="3"/>
</dbReference>
<feature type="domain" description="NF-X1-type" evidence="6">
    <location>
        <begin position="1291"/>
        <end position="1317"/>
    </location>
</feature>
<dbReference type="GO" id="GO:0008270">
    <property type="term" value="F:zinc ion binding"/>
    <property type="evidence" value="ECO:0007669"/>
    <property type="project" value="UniProtKB-KW"/>
</dbReference>
<feature type="compositionally biased region" description="Polar residues" evidence="5">
    <location>
        <begin position="61"/>
        <end position="94"/>
    </location>
</feature>
<accession>A0A433Q7A9</accession>
<comment type="caution">
    <text evidence="7">The sequence shown here is derived from an EMBL/GenBank/DDBJ whole genome shotgun (WGS) entry which is preliminary data.</text>
</comment>
<dbReference type="Gene3D" id="3.40.50.300">
    <property type="entry name" value="P-loop containing nucleotide triphosphate hydrolases"/>
    <property type="match status" value="3"/>
</dbReference>
<feature type="compositionally biased region" description="Basic and acidic residues" evidence="5">
    <location>
        <begin position="103"/>
        <end position="132"/>
    </location>
</feature>
<gene>
    <name evidence="7" type="ORF">BC938DRAFT_471854</name>
</gene>
<dbReference type="PANTHER" id="PTHR10887">
    <property type="entry name" value="DNA2/NAM7 HELICASE FAMILY"/>
    <property type="match status" value="1"/>
</dbReference>
<feature type="region of interest" description="Disordered" evidence="5">
    <location>
        <begin position="1134"/>
        <end position="1162"/>
    </location>
</feature>
<dbReference type="InterPro" id="IPR027417">
    <property type="entry name" value="P-loop_NTPase"/>
</dbReference>
<dbReference type="GO" id="GO:0031380">
    <property type="term" value="C:nuclear RNA-directed RNA polymerase complex"/>
    <property type="evidence" value="ECO:0007669"/>
    <property type="project" value="TreeGrafter"/>
</dbReference>
<evidence type="ECO:0000313" key="7">
    <source>
        <dbReference type="EMBL" id="RUS25639.1"/>
    </source>
</evidence>
<sequence length="1485" mass="169096">MKPTTQKLDPSKEPLYSSFGTSAGWAAQQSKPNWKNLNEEGWPILSASTDIPIGKKKQYRTTKLNSSRIFSNKTSASTWGGNPSRNQTSIQEPNESPDCHSTLAERRQRIKEYPPDDYRDNDGPRHNDEKKQYHTTKLNSSRIFSNATSASMWGGRPSRNQTSIQEPNESTNYHSTLVERRQRIKEYPPDDFRDNDEKKKYHTPKLNLSRIFSKETSASMWGERLCRNQTSIQEPNESTDYHSTLAERRQRIKEYPPDDSRDDGGPRHDNDEREISYIDIIPTPSEITSSRPPFLPSDASNAAPHFLPKGWKRQLDIQFRLSREDMLSDLRDGLNEFIRALDKPLPKGQASLTPLSKRMTPLSKRMTDKELAIVHQHVNVYESAGFNGLKQVAHCGVGAEVSFRQPEMRTENTYANRREFWMNSKKRLMEQQLVCFLWRAGEEEKEPDIIIGQNPFNITFGVIIHRDLHKLSVHGNLAYLTIQFRPFDYTKILEGASKGRFSENFMIESPSAYFEAFKPILEALKQSPPSTMPFGRYLAQENIADAQLPSYANIANASANRDVVQPPSYATNFQFDLSVVCRGKSLELDVRVAGSRTNAINGLRKFSDLDDSQAKAVVETLSREVALIQGPPGTGKTKIGIDLVRILLHNHEKAQLGPILCICVTNHALDQFLEHLLDKGVENIVRVGSQSKTERLDKFNLSELKMKQNRPYYVRLEIRELDSEFNETAAQALRIVDAWQHGDLPWRHLGPFLQKRCPEQFVDLDYSTCPLQFPLQNNEYRNPFIHWICGDDMKEKQAEIQGKKGQDIRQNNRFVVFPGEGNNLSNNSNGKAKESWASSVTTNIPTTNRPLAELDLNPNVWHMSLNERKRLVESWKPTVMKSMQRELPGLLQRCDRLLKSLQDRRSYTTLDVFRNSSIIGMTTNGAAKYRDLLRKVGPKVIVCEEAGEVLESHILTALSPHTEHLIMIGDHLQLRPQVNTYRLRTDSGMKYQLDKSLFERLVTATESTALPMSTLETQRRMRPEIAELIRMTLYPTLIDGENTGVYPAVAGMMKNLFFMDHRNPQNARNAQEQSLSNEFEVKMVKAFAEYIVRNGYDQSGDVAVLTPYLGQLAKLRRELSDIFNLSIDERDKEQLDQAKAQRGVPRETGEESSKNDKVLQKQKSPLTLRTIDNFQGEEAKIVIISLVRNIEKDDKRGQIGFLKSENRTNVLLSRAQHGMVLFGNAEVMERGSPMWANIVKKLREDSRLGPKLPIVCQKHSQTKNDVDTPEYLKNVAPEGGCTVMCNEKMQCGHICPLKCHPHDPKHATIYCLEPCRRYHNACGHPCPKKCSDSCGKCEVIVGPITLDCGHKLATPKCWQAQDRSKVFCSVMVDRKLLTCEHNMSMECSVDITTIRCTQCCNMPLPCGHKCQWNCFECQDYNIEEAMVEERIERTYHPICTSSCDKIRSCGHPCSVECHPRKACPPCQPCATNVALRNMEALTLGD</sequence>
<feature type="compositionally biased region" description="Basic and acidic residues" evidence="5">
    <location>
        <begin position="1144"/>
        <end position="1159"/>
    </location>
</feature>
<dbReference type="InterPro" id="IPR041679">
    <property type="entry name" value="DNA2/NAM7-like_C"/>
</dbReference>
<evidence type="ECO:0000313" key="8">
    <source>
        <dbReference type="Proteomes" id="UP000274822"/>
    </source>
</evidence>
<dbReference type="InterPro" id="IPR047187">
    <property type="entry name" value="SF1_C_Upf1"/>
</dbReference>
<keyword evidence="3" id="KW-0863">Zinc-finger</keyword>
<protein>
    <recommendedName>
        <fullName evidence="6">NF-X1-type domain-containing protein</fullName>
    </recommendedName>
</protein>
<dbReference type="EMBL" id="RBNJ01012448">
    <property type="protein sequence ID" value="RUS25639.1"/>
    <property type="molecule type" value="Genomic_DNA"/>
</dbReference>
<evidence type="ECO:0000256" key="3">
    <source>
        <dbReference type="ARBA" id="ARBA00022771"/>
    </source>
</evidence>
<feature type="compositionally biased region" description="Polar residues" evidence="5">
    <location>
        <begin position="135"/>
        <end position="151"/>
    </location>
</feature>
<evidence type="ECO:0000256" key="5">
    <source>
        <dbReference type="SAM" id="MobiDB-lite"/>
    </source>
</evidence>
<reference evidence="7 8" key="1">
    <citation type="journal article" date="2018" name="New Phytol.">
        <title>Phylogenomics of Endogonaceae and evolution of mycorrhizas within Mucoromycota.</title>
        <authorList>
            <person name="Chang Y."/>
            <person name="Desiro A."/>
            <person name="Na H."/>
            <person name="Sandor L."/>
            <person name="Lipzen A."/>
            <person name="Clum A."/>
            <person name="Barry K."/>
            <person name="Grigoriev I.V."/>
            <person name="Martin F.M."/>
            <person name="Stajich J.E."/>
            <person name="Smith M.E."/>
            <person name="Bonito G."/>
            <person name="Spatafora J.W."/>
        </authorList>
    </citation>
    <scope>NUCLEOTIDE SEQUENCE [LARGE SCALE GENOMIC DNA]</scope>
    <source>
        <strain evidence="7 8">AD002</strain>
    </source>
</reference>
<dbReference type="Proteomes" id="UP000274822">
    <property type="component" value="Unassembled WGS sequence"/>
</dbReference>
<organism evidence="7 8">
    <name type="scientific">Jimgerdemannia flammicorona</name>
    <dbReference type="NCBI Taxonomy" id="994334"/>
    <lineage>
        <taxon>Eukaryota</taxon>
        <taxon>Fungi</taxon>
        <taxon>Fungi incertae sedis</taxon>
        <taxon>Mucoromycota</taxon>
        <taxon>Mucoromycotina</taxon>
        <taxon>Endogonomycetes</taxon>
        <taxon>Endogonales</taxon>
        <taxon>Endogonaceae</taxon>
        <taxon>Jimgerdemannia</taxon>
    </lineage>
</organism>